<dbReference type="CDD" id="cd03801">
    <property type="entry name" value="GT4_PimA-like"/>
    <property type="match status" value="1"/>
</dbReference>
<evidence type="ECO:0000256" key="2">
    <source>
        <dbReference type="ARBA" id="ARBA00022679"/>
    </source>
</evidence>
<evidence type="ECO:0000313" key="5">
    <source>
        <dbReference type="Proteomes" id="UP000451471"/>
    </source>
</evidence>
<keyword evidence="2 4" id="KW-0808">Transferase</keyword>
<organism evidence="4 5">
    <name type="scientific">Halomarina oriensis</name>
    <dbReference type="NCBI Taxonomy" id="671145"/>
    <lineage>
        <taxon>Archaea</taxon>
        <taxon>Methanobacteriati</taxon>
        <taxon>Methanobacteriota</taxon>
        <taxon>Stenosarchaea group</taxon>
        <taxon>Halobacteria</taxon>
        <taxon>Halobacteriales</taxon>
        <taxon>Natronomonadaceae</taxon>
        <taxon>Halomarina</taxon>
    </lineage>
</organism>
<keyword evidence="5" id="KW-1185">Reference proteome</keyword>
<name>A0A6B0GMV5_9EURY</name>
<evidence type="ECO:0000313" key="4">
    <source>
        <dbReference type="EMBL" id="MWG32898.1"/>
    </source>
</evidence>
<reference evidence="4 5" key="1">
    <citation type="submission" date="2019-12" db="EMBL/GenBank/DDBJ databases">
        <title>Halocatena pleomorpha gen. nov. sp. nov., an extremely halophilic archaeon of family Halobacteriaceae isolated from saltpan soil.</title>
        <authorList>
            <person name="Pal Y."/>
            <person name="Verma A."/>
            <person name="Krishnamurthi S."/>
            <person name="Kumar P."/>
        </authorList>
    </citation>
    <scope>NUCLEOTIDE SEQUENCE [LARGE SCALE GENOMIC DNA]</scope>
    <source>
        <strain evidence="4 5">JCM 16495</strain>
    </source>
</reference>
<comment type="caution">
    <text evidence="4">The sequence shown here is derived from an EMBL/GenBank/DDBJ whole genome shotgun (WGS) entry which is preliminary data.</text>
</comment>
<gene>
    <name evidence="4" type="ORF">GQS65_00050</name>
</gene>
<dbReference type="GO" id="GO:0016757">
    <property type="term" value="F:glycosyltransferase activity"/>
    <property type="evidence" value="ECO:0007669"/>
    <property type="project" value="UniProtKB-KW"/>
</dbReference>
<dbReference type="InterPro" id="IPR001296">
    <property type="entry name" value="Glyco_trans_1"/>
</dbReference>
<proteinExistence type="predicted"/>
<dbReference type="Gene3D" id="3.40.50.2000">
    <property type="entry name" value="Glycogen Phosphorylase B"/>
    <property type="match status" value="2"/>
</dbReference>
<evidence type="ECO:0000259" key="3">
    <source>
        <dbReference type="Pfam" id="PF00534"/>
    </source>
</evidence>
<dbReference type="AlphaFoldDB" id="A0A6B0GMV5"/>
<dbReference type="SUPFAM" id="SSF53756">
    <property type="entry name" value="UDP-Glycosyltransferase/glycogen phosphorylase"/>
    <property type="match status" value="1"/>
</dbReference>
<keyword evidence="1" id="KW-0328">Glycosyltransferase</keyword>
<protein>
    <submittedName>
        <fullName evidence="4">Glycosyltransferase</fullName>
    </submittedName>
</protein>
<dbReference type="OrthoDB" id="132546at2157"/>
<dbReference type="Proteomes" id="UP000451471">
    <property type="component" value="Unassembled WGS sequence"/>
</dbReference>
<dbReference type="EMBL" id="WSZK01000001">
    <property type="protein sequence ID" value="MWG32898.1"/>
    <property type="molecule type" value="Genomic_DNA"/>
</dbReference>
<evidence type="ECO:0000256" key="1">
    <source>
        <dbReference type="ARBA" id="ARBA00022676"/>
    </source>
</evidence>
<dbReference type="PANTHER" id="PTHR12526">
    <property type="entry name" value="GLYCOSYLTRANSFERASE"/>
    <property type="match status" value="1"/>
</dbReference>
<accession>A0A6B0GMV5</accession>
<dbReference type="Pfam" id="PF00534">
    <property type="entry name" value="Glycos_transf_1"/>
    <property type="match status" value="1"/>
</dbReference>
<dbReference type="PANTHER" id="PTHR12526:SF640">
    <property type="entry name" value="COLANIC ACID BIOSYNTHESIS GLYCOSYLTRANSFERASE WCAL-RELATED"/>
    <property type="match status" value="1"/>
</dbReference>
<feature type="domain" description="Glycosyl transferase family 1" evidence="3">
    <location>
        <begin position="212"/>
        <end position="354"/>
    </location>
</feature>
<sequence length="383" mass="41245">MSDAADGESVSGATDDEGPAVLVLSGHRTEKLVDPLETTGEAITTVTNTADGLAGRFVGVLRDGIRHARSEEVDVVVGDHGGVVGFAAAILGTLFGLPVVIRIGGEIWQINREKAAEFRADGEYGQYALISAFRAMNWFTFRRAEGFLVLTDHLAVLTVQETGCDPRAVRVVGVPIDVDAYQEASGGDAREALSIEESTVVTTVTNLRFRGKYEGVRRTLPAVERLLDAHPDTAFVVAGDGRYREQLLDDIDERFDAETRERIYVPGFVDDVRSLYAASTVVCYVSFIDGFGNVVREGQAAGKPVVTNDGYGMREQVEDGVTGVLVDADADAVFTAVDDLLTDPDRRAALGEAGLESVTERGDTERVGRGLYDAIVDLVRRAR</sequence>
<dbReference type="RefSeq" id="WP_158202633.1">
    <property type="nucleotide sequence ID" value="NZ_WSZK01000001.1"/>
</dbReference>